<dbReference type="Proteomes" id="UP000198755">
    <property type="component" value="Unassembled WGS sequence"/>
</dbReference>
<organism evidence="2 3">
    <name type="scientific">Methylocapsa palsarum</name>
    <dbReference type="NCBI Taxonomy" id="1612308"/>
    <lineage>
        <taxon>Bacteria</taxon>
        <taxon>Pseudomonadati</taxon>
        <taxon>Pseudomonadota</taxon>
        <taxon>Alphaproteobacteria</taxon>
        <taxon>Hyphomicrobiales</taxon>
        <taxon>Beijerinckiaceae</taxon>
        <taxon>Methylocapsa</taxon>
    </lineage>
</organism>
<dbReference type="RefSeq" id="WP_091686082.1">
    <property type="nucleotide sequence ID" value="NZ_FOSN01000023.1"/>
</dbReference>
<dbReference type="EMBL" id="FOSN01000023">
    <property type="protein sequence ID" value="SFK80789.1"/>
    <property type="molecule type" value="Genomic_DNA"/>
</dbReference>
<accession>A0A1I4CKH8</accession>
<protein>
    <submittedName>
        <fullName evidence="2">Uncharacterized protein</fullName>
    </submittedName>
</protein>
<dbReference type="AlphaFoldDB" id="A0A1I4CKH8"/>
<proteinExistence type="predicted"/>
<feature type="region of interest" description="Disordered" evidence="1">
    <location>
        <begin position="37"/>
        <end position="57"/>
    </location>
</feature>
<reference evidence="2 3" key="1">
    <citation type="submission" date="2016-10" db="EMBL/GenBank/DDBJ databases">
        <authorList>
            <person name="de Groot N.N."/>
        </authorList>
    </citation>
    <scope>NUCLEOTIDE SEQUENCE [LARGE SCALE GENOMIC DNA]</scope>
    <source>
        <strain evidence="2 3">NE2</strain>
    </source>
</reference>
<gene>
    <name evidence="2" type="ORF">SAMN05444581_1233</name>
</gene>
<name>A0A1I4CKH8_9HYPH</name>
<sequence>MTKIVNEANFPNDKAQPIQIRLELHVHAVHDARAGLGANDGPRLGGAAPGTGGSSQSATGVMARIAVTALAVCAIGFAYKVGGMSPAPPPPSAATSLSQPSGALLANDQHHFPAPAAQAELLKDLQGPPQITPPPGAPPAQTLSGPVRFGLN</sequence>
<evidence type="ECO:0000313" key="2">
    <source>
        <dbReference type="EMBL" id="SFK80789.1"/>
    </source>
</evidence>
<dbReference type="STRING" id="1612308.SAMN05444581_1233"/>
<evidence type="ECO:0000313" key="3">
    <source>
        <dbReference type="Proteomes" id="UP000198755"/>
    </source>
</evidence>
<feature type="region of interest" description="Disordered" evidence="1">
    <location>
        <begin position="122"/>
        <end position="152"/>
    </location>
</feature>
<evidence type="ECO:0000256" key="1">
    <source>
        <dbReference type="SAM" id="MobiDB-lite"/>
    </source>
</evidence>
<feature type="region of interest" description="Disordered" evidence="1">
    <location>
        <begin position="84"/>
        <end position="108"/>
    </location>
</feature>
<feature type="compositionally biased region" description="Gly residues" evidence="1">
    <location>
        <begin position="43"/>
        <end position="53"/>
    </location>
</feature>
<keyword evidence="3" id="KW-1185">Reference proteome</keyword>